<dbReference type="AlphaFoldDB" id="A0A9N9FKR7"/>
<evidence type="ECO:0000313" key="6">
    <source>
        <dbReference type="Proteomes" id="UP000789405"/>
    </source>
</evidence>
<dbReference type="PANTHER" id="PTHR13475">
    <property type="entry name" value="NEUGRIN"/>
    <property type="match status" value="1"/>
</dbReference>
<evidence type="ECO:0000313" key="5">
    <source>
        <dbReference type="EMBL" id="CAG8543191.1"/>
    </source>
</evidence>
<reference evidence="5" key="1">
    <citation type="submission" date="2021-06" db="EMBL/GenBank/DDBJ databases">
        <authorList>
            <person name="Kallberg Y."/>
            <person name="Tangrot J."/>
            <person name="Rosling A."/>
        </authorList>
    </citation>
    <scope>NUCLEOTIDE SEQUENCE</scope>
    <source>
        <strain evidence="5">MA453B</strain>
    </source>
</reference>
<dbReference type="Pfam" id="PF06413">
    <property type="entry name" value="Neugrin"/>
    <property type="match status" value="1"/>
</dbReference>
<organism evidence="5 6">
    <name type="scientific">Dentiscutata erythropus</name>
    <dbReference type="NCBI Taxonomy" id="1348616"/>
    <lineage>
        <taxon>Eukaryota</taxon>
        <taxon>Fungi</taxon>
        <taxon>Fungi incertae sedis</taxon>
        <taxon>Mucoromycota</taxon>
        <taxon>Glomeromycotina</taxon>
        <taxon>Glomeromycetes</taxon>
        <taxon>Diversisporales</taxon>
        <taxon>Gigasporaceae</taxon>
        <taxon>Dentiscutata</taxon>
    </lineage>
</organism>
<feature type="region of interest" description="Disordered" evidence="4">
    <location>
        <begin position="69"/>
        <end position="89"/>
    </location>
</feature>
<dbReference type="GO" id="GO:0005634">
    <property type="term" value="C:nucleus"/>
    <property type="evidence" value="ECO:0007669"/>
    <property type="project" value="TreeGrafter"/>
</dbReference>
<accession>A0A9N9FKR7</accession>
<protein>
    <recommendedName>
        <fullName evidence="3">Required for respiratory growth protein 9, mitochondrial</fullName>
    </recommendedName>
</protein>
<dbReference type="Proteomes" id="UP000789405">
    <property type="component" value="Unassembled WGS sequence"/>
</dbReference>
<name>A0A9N9FKR7_9GLOM</name>
<dbReference type="PANTHER" id="PTHR13475:SF3">
    <property type="entry name" value="NEUGRIN"/>
    <property type="match status" value="1"/>
</dbReference>
<keyword evidence="6" id="KW-1185">Reference proteome</keyword>
<dbReference type="OrthoDB" id="5578174at2759"/>
<evidence type="ECO:0000256" key="3">
    <source>
        <dbReference type="ARBA" id="ARBA00013566"/>
    </source>
</evidence>
<gene>
    <name evidence="5" type="ORF">DERYTH_LOCUS4904</name>
</gene>
<dbReference type="EMBL" id="CAJVPY010001959">
    <property type="protein sequence ID" value="CAG8543191.1"/>
    <property type="molecule type" value="Genomic_DNA"/>
</dbReference>
<comment type="caution">
    <text evidence="5">The sequence shown here is derived from an EMBL/GenBank/DDBJ whole genome shotgun (WGS) entry which is preliminary data.</text>
</comment>
<dbReference type="InterPro" id="IPR010487">
    <property type="entry name" value="NGRN/Rrg9"/>
</dbReference>
<evidence type="ECO:0000256" key="4">
    <source>
        <dbReference type="SAM" id="MobiDB-lite"/>
    </source>
</evidence>
<evidence type="ECO:0000256" key="1">
    <source>
        <dbReference type="ARBA" id="ARBA00003548"/>
    </source>
</evidence>
<evidence type="ECO:0000256" key="2">
    <source>
        <dbReference type="ARBA" id="ARBA00010895"/>
    </source>
</evidence>
<proteinExistence type="inferred from homology"/>
<comment type="similarity">
    <text evidence="2">Belongs to the RRG9 family.</text>
</comment>
<comment type="function">
    <text evidence="1">Required for respiratory activity and maintenance and expression of the mitochondrial genome.</text>
</comment>
<feature type="compositionally biased region" description="Basic and acidic residues" evidence="4">
    <location>
        <begin position="74"/>
        <end position="89"/>
    </location>
</feature>
<sequence>MATRLTSRLLNIRDFKSILKAGPRDFLRGPTNAKNAIERIRNKKIKQERLLAKQQEKGVKTRNIALSNLTRGKAASDHHEKIKSTQKSKDKPLSKYLEFLIKKNASEEYPPITPRLIEKPQTYFDHVNNQDVLHHGSKLNRRAFLLNMINKRNRPPALNSGSPSFSQKEVKRIKSIDLEILWENENAFPKDYDPNWRDRENLPNWLKHKYAIQERTMFQKWCPKKSVSRETMDKIRLLYHQSPEENTPKKLSQQFKISPESIRRILHSKFVPTAEIMTRQNQKKLETLLKFKAETKAKWKEEKKLMKLKKKKRSKDIFLTIEKPKQKRDRFLKVLKAVHKVSNM</sequence>